<dbReference type="Gene3D" id="3.90.76.10">
    <property type="entry name" value="Dipeptide-binding Protein, Domain 1"/>
    <property type="match status" value="1"/>
</dbReference>
<dbReference type="InterPro" id="IPR000914">
    <property type="entry name" value="SBP_5_dom"/>
</dbReference>
<dbReference type="Gene3D" id="3.10.105.10">
    <property type="entry name" value="Dipeptide-binding Protein, Domain 3"/>
    <property type="match status" value="1"/>
</dbReference>
<comment type="caution">
    <text evidence="3">The sequence shown here is derived from an EMBL/GenBank/DDBJ whole genome shotgun (WGS) entry which is preliminary data.</text>
</comment>
<accession>A0A162K4Z7</accession>
<dbReference type="SUPFAM" id="SSF53850">
    <property type="entry name" value="Periplasmic binding protein-like II"/>
    <property type="match status" value="1"/>
</dbReference>
<organism evidence="3 4">
    <name type="scientific">Paenibacillus antarcticus</name>
    <dbReference type="NCBI Taxonomy" id="253703"/>
    <lineage>
        <taxon>Bacteria</taxon>
        <taxon>Bacillati</taxon>
        <taxon>Bacillota</taxon>
        <taxon>Bacilli</taxon>
        <taxon>Bacillales</taxon>
        <taxon>Paenibacillaceae</taxon>
        <taxon>Paenibacillus</taxon>
    </lineage>
</organism>
<dbReference type="EMBL" id="LVJI01000030">
    <property type="protein sequence ID" value="OAB43096.1"/>
    <property type="molecule type" value="Genomic_DNA"/>
</dbReference>
<proteinExistence type="predicted"/>
<dbReference type="RefSeq" id="WP_068651877.1">
    <property type="nucleotide sequence ID" value="NZ_CP043611.1"/>
</dbReference>
<reference evidence="3 4" key="1">
    <citation type="submission" date="2016-03" db="EMBL/GenBank/DDBJ databases">
        <title>Draft genome sequence of Paenibacillus antarcticus CECT 5836.</title>
        <authorList>
            <person name="Shin S.-K."/>
            <person name="Yi H."/>
        </authorList>
    </citation>
    <scope>NUCLEOTIDE SEQUENCE [LARGE SCALE GENOMIC DNA]</scope>
    <source>
        <strain evidence="3 4">CECT 5836</strain>
    </source>
</reference>
<feature type="domain" description="Solute-binding protein family 5" evidence="2">
    <location>
        <begin position="96"/>
        <end position="472"/>
    </location>
</feature>
<dbReference type="AlphaFoldDB" id="A0A162K4Z7"/>
<feature type="chain" id="PRO_5039496000" evidence="1">
    <location>
        <begin position="27"/>
        <end position="551"/>
    </location>
</feature>
<sequence>MKRMLFINLLTMFVIILSACSSTTNKSDTQQSTTPEKTDTTIAEKIEATAKPKVVSIGIVNSPTTLNQINHQGDSASQTVLGIINDSLLDLTESFEFVPKIAESIESTDNQTFTVKLNPNAKWNDNAPFTTADVAFTLKTALNPKVESTVRIAFVEGLDDAGKIPAGQTEISGLKIIDKQTFEVKSKTPIDPNIFKEKFGTNINFLPEHILKDINPEQLATDPYFQNPTVTIGAFKYSKFAKDQYFEAVRNENYYLDIAKLDKIIVKVLPATNLVAQLQTNEIQLNSLPVGLIPITDYETIKNLPNINLTSSTPSEPAELFFNVTKITDPKVRQAFAYAINRPLIVDQLFKGQADIIDGGVPINHPYYAKETKLYTYDPEKAKQLLQETNWDSQREVSLLVPSGNKLREQAADILVQNLIAVGVNVKIQKFDFSTLIGKVDSGDYDLTIFNRDYYFEPSLYLTLFQSNNENNFLKYNNPQVDALIAQGETETDPAKRLVIYNQLQAILHEDLPALAIYSEKRLQAVSKDIIEGKPANVGQFNNINKWDIKQ</sequence>
<dbReference type="GO" id="GO:0042597">
    <property type="term" value="C:periplasmic space"/>
    <property type="evidence" value="ECO:0007669"/>
    <property type="project" value="UniProtKB-ARBA"/>
</dbReference>
<dbReference type="Proteomes" id="UP000077355">
    <property type="component" value="Unassembled WGS sequence"/>
</dbReference>
<dbReference type="GO" id="GO:0015833">
    <property type="term" value="P:peptide transport"/>
    <property type="evidence" value="ECO:0007669"/>
    <property type="project" value="TreeGrafter"/>
</dbReference>
<evidence type="ECO:0000256" key="1">
    <source>
        <dbReference type="SAM" id="SignalP"/>
    </source>
</evidence>
<keyword evidence="4" id="KW-1185">Reference proteome</keyword>
<dbReference type="PIRSF" id="PIRSF002741">
    <property type="entry name" value="MppA"/>
    <property type="match status" value="1"/>
</dbReference>
<dbReference type="InterPro" id="IPR030678">
    <property type="entry name" value="Peptide/Ni-bd"/>
</dbReference>
<gene>
    <name evidence="3" type="ORF">PBAT_19035</name>
</gene>
<feature type="signal peptide" evidence="1">
    <location>
        <begin position="1"/>
        <end position="26"/>
    </location>
</feature>
<name>A0A162K4Z7_9BACL</name>
<evidence type="ECO:0000259" key="2">
    <source>
        <dbReference type="Pfam" id="PF00496"/>
    </source>
</evidence>
<dbReference type="Gene3D" id="3.40.190.10">
    <property type="entry name" value="Periplasmic binding protein-like II"/>
    <property type="match status" value="1"/>
</dbReference>
<keyword evidence="1" id="KW-0732">Signal</keyword>
<dbReference type="GO" id="GO:0043190">
    <property type="term" value="C:ATP-binding cassette (ABC) transporter complex"/>
    <property type="evidence" value="ECO:0007669"/>
    <property type="project" value="InterPro"/>
</dbReference>
<dbReference type="PANTHER" id="PTHR30290">
    <property type="entry name" value="PERIPLASMIC BINDING COMPONENT OF ABC TRANSPORTER"/>
    <property type="match status" value="1"/>
</dbReference>
<dbReference type="Pfam" id="PF00496">
    <property type="entry name" value="SBP_bac_5"/>
    <property type="match status" value="1"/>
</dbReference>
<dbReference type="GO" id="GO:1904680">
    <property type="term" value="F:peptide transmembrane transporter activity"/>
    <property type="evidence" value="ECO:0007669"/>
    <property type="project" value="TreeGrafter"/>
</dbReference>
<dbReference type="PROSITE" id="PS51257">
    <property type="entry name" value="PROKAR_LIPOPROTEIN"/>
    <property type="match status" value="1"/>
</dbReference>
<dbReference type="InterPro" id="IPR039424">
    <property type="entry name" value="SBP_5"/>
</dbReference>
<dbReference type="CDD" id="cd00995">
    <property type="entry name" value="PBP2_NikA_DppA_OppA_like"/>
    <property type="match status" value="1"/>
</dbReference>
<evidence type="ECO:0000313" key="3">
    <source>
        <dbReference type="EMBL" id="OAB43096.1"/>
    </source>
</evidence>
<evidence type="ECO:0000313" key="4">
    <source>
        <dbReference type="Proteomes" id="UP000077355"/>
    </source>
</evidence>
<protein>
    <submittedName>
        <fullName evidence="3">ABC transporter substrate-binding protein</fullName>
    </submittedName>
</protein>